<name>A0A1L9NL53_ASPTC</name>
<proteinExistence type="inferred from homology"/>
<reference evidence="5" key="1">
    <citation type="journal article" date="2017" name="Genome Biol.">
        <title>Comparative genomics reveals high biological diversity and specific adaptations in the industrially and medically important fungal genus Aspergillus.</title>
        <authorList>
            <person name="de Vries R.P."/>
            <person name="Riley R."/>
            <person name="Wiebenga A."/>
            <person name="Aguilar-Osorio G."/>
            <person name="Amillis S."/>
            <person name="Uchima C.A."/>
            <person name="Anderluh G."/>
            <person name="Asadollahi M."/>
            <person name="Askin M."/>
            <person name="Barry K."/>
            <person name="Battaglia E."/>
            <person name="Bayram O."/>
            <person name="Benocci T."/>
            <person name="Braus-Stromeyer S.A."/>
            <person name="Caldana C."/>
            <person name="Canovas D."/>
            <person name="Cerqueira G.C."/>
            <person name="Chen F."/>
            <person name="Chen W."/>
            <person name="Choi C."/>
            <person name="Clum A."/>
            <person name="Dos Santos R.A."/>
            <person name="Damasio A.R."/>
            <person name="Diallinas G."/>
            <person name="Emri T."/>
            <person name="Fekete E."/>
            <person name="Flipphi M."/>
            <person name="Freyberg S."/>
            <person name="Gallo A."/>
            <person name="Gournas C."/>
            <person name="Habgood R."/>
            <person name="Hainaut M."/>
            <person name="Harispe M.L."/>
            <person name="Henrissat B."/>
            <person name="Hilden K.S."/>
            <person name="Hope R."/>
            <person name="Hossain A."/>
            <person name="Karabika E."/>
            <person name="Karaffa L."/>
            <person name="Karanyi Z."/>
            <person name="Krasevec N."/>
            <person name="Kuo A."/>
            <person name="Kusch H."/>
            <person name="LaButti K."/>
            <person name="Lagendijk E.L."/>
            <person name="Lapidus A."/>
            <person name="Levasseur A."/>
            <person name="Lindquist E."/>
            <person name="Lipzen A."/>
            <person name="Logrieco A.F."/>
            <person name="MacCabe A."/>
            <person name="Maekelae M.R."/>
            <person name="Malavazi I."/>
            <person name="Melin P."/>
            <person name="Meyer V."/>
            <person name="Mielnichuk N."/>
            <person name="Miskei M."/>
            <person name="Molnar A.P."/>
            <person name="Mule G."/>
            <person name="Ngan C.Y."/>
            <person name="Orejas M."/>
            <person name="Orosz E."/>
            <person name="Ouedraogo J.P."/>
            <person name="Overkamp K.M."/>
            <person name="Park H.-S."/>
            <person name="Perrone G."/>
            <person name="Piumi F."/>
            <person name="Punt P.J."/>
            <person name="Ram A.F."/>
            <person name="Ramon A."/>
            <person name="Rauscher S."/>
            <person name="Record E."/>
            <person name="Riano-Pachon D.M."/>
            <person name="Robert V."/>
            <person name="Roehrig J."/>
            <person name="Ruller R."/>
            <person name="Salamov A."/>
            <person name="Salih N.S."/>
            <person name="Samson R.A."/>
            <person name="Sandor E."/>
            <person name="Sanguinetti M."/>
            <person name="Schuetze T."/>
            <person name="Sepcic K."/>
            <person name="Shelest E."/>
            <person name="Sherlock G."/>
            <person name="Sophianopoulou V."/>
            <person name="Squina F.M."/>
            <person name="Sun H."/>
            <person name="Susca A."/>
            <person name="Todd R.B."/>
            <person name="Tsang A."/>
            <person name="Unkles S.E."/>
            <person name="van de Wiele N."/>
            <person name="van Rossen-Uffink D."/>
            <person name="Oliveira J.V."/>
            <person name="Vesth T.C."/>
            <person name="Visser J."/>
            <person name="Yu J.-H."/>
            <person name="Zhou M."/>
            <person name="Andersen M.R."/>
            <person name="Archer D.B."/>
            <person name="Baker S.E."/>
            <person name="Benoit I."/>
            <person name="Brakhage A.A."/>
            <person name="Braus G.H."/>
            <person name="Fischer R."/>
            <person name="Frisvad J.C."/>
            <person name="Goldman G.H."/>
            <person name="Houbraken J."/>
            <person name="Oakley B."/>
            <person name="Pocsi I."/>
            <person name="Scazzocchio C."/>
            <person name="Seiboth B."/>
            <person name="vanKuyk P.A."/>
            <person name="Wortman J."/>
            <person name="Dyer P.S."/>
            <person name="Grigoriev I.V."/>
        </authorList>
    </citation>
    <scope>NUCLEOTIDE SEQUENCE [LARGE SCALE GENOMIC DNA]</scope>
    <source>
        <strain evidence="5">CBS 134.48</strain>
    </source>
</reference>
<gene>
    <name evidence="4" type="ORF">ASPTUDRAFT_51883</name>
</gene>
<dbReference type="InterPro" id="IPR011234">
    <property type="entry name" value="Fumarylacetoacetase-like_C"/>
</dbReference>
<evidence type="ECO:0000256" key="1">
    <source>
        <dbReference type="ARBA" id="ARBA00010211"/>
    </source>
</evidence>
<dbReference type="PANTHER" id="PTHR11820">
    <property type="entry name" value="ACYLPYRUVASE"/>
    <property type="match status" value="1"/>
</dbReference>
<dbReference type="GO" id="GO:0046872">
    <property type="term" value="F:metal ion binding"/>
    <property type="evidence" value="ECO:0007669"/>
    <property type="project" value="UniProtKB-KW"/>
</dbReference>
<comment type="similarity">
    <text evidence="1">Belongs to the FAH family.</text>
</comment>
<evidence type="ECO:0000313" key="4">
    <source>
        <dbReference type="EMBL" id="OJI89963.1"/>
    </source>
</evidence>
<dbReference type="AlphaFoldDB" id="A0A1L9NL53"/>
<dbReference type="VEuPathDB" id="FungiDB:ASPTUDRAFT_51883"/>
<evidence type="ECO:0000313" key="5">
    <source>
        <dbReference type="Proteomes" id="UP000184304"/>
    </source>
</evidence>
<dbReference type="Proteomes" id="UP000184304">
    <property type="component" value="Unassembled WGS sequence"/>
</dbReference>
<organism evidence="4 5">
    <name type="scientific">Aspergillus tubingensis (strain CBS 134.48)</name>
    <dbReference type="NCBI Taxonomy" id="767770"/>
    <lineage>
        <taxon>Eukaryota</taxon>
        <taxon>Fungi</taxon>
        <taxon>Dikarya</taxon>
        <taxon>Ascomycota</taxon>
        <taxon>Pezizomycotina</taxon>
        <taxon>Eurotiomycetes</taxon>
        <taxon>Eurotiomycetidae</taxon>
        <taxon>Eurotiales</taxon>
        <taxon>Aspergillaceae</taxon>
        <taxon>Aspergillus</taxon>
        <taxon>Aspergillus subgen. Circumdati</taxon>
    </lineage>
</organism>
<dbReference type="InterPro" id="IPR036663">
    <property type="entry name" value="Fumarylacetoacetase_C_sf"/>
</dbReference>
<dbReference type="STRING" id="767770.A0A1L9NL53"/>
<dbReference type="SUPFAM" id="SSF56529">
    <property type="entry name" value="FAH"/>
    <property type="match status" value="1"/>
</dbReference>
<evidence type="ECO:0000256" key="2">
    <source>
        <dbReference type="ARBA" id="ARBA00022723"/>
    </source>
</evidence>
<protein>
    <recommendedName>
        <fullName evidence="3">Fumarylacetoacetase-like C-terminal domain-containing protein</fullName>
    </recommendedName>
</protein>
<dbReference type="Gene3D" id="3.90.850.10">
    <property type="entry name" value="Fumarylacetoacetase-like, C-terminal domain"/>
    <property type="match status" value="1"/>
</dbReference>
<keyword evidence="2" id="KW-0479">Metal-binding</keyword>
<evidence type="ECO:0000259" key="3">
    <source>
        <dbReference type="Pfam" id="PF01557"/>
    </source>
</evidence>
<dbReference type="Pfam" id="PF01557">
    <property type="entry name" value="FAA_hydrolase"/>
    <property type="match status" value="1"/>
</dbReference>
<dbReference type="EMBL" id="KV878176">
    <property type="protein sequence ID" value="OJI89963.1"/>
    <property type="molecule type" value="Genomic_DNA"/>
</dbReference>
<dbReference type="PANTHER" id="PTHR11820:SF7">
    <property type="entry name" value="ACYLPYRUVASE FAHD1, MITOCHONDRIAL"/>
    <property type="match status" value="1"/>
</dbReference>
<keyword evidence="5" id="KW-1185">Reference proteome</keyword>
<accession>A0A1L9NL53</accession>
<dbReference type="GO" id="GO:0018773">
    <property type="term" value="F:acetylpyruvate hydrolase activity"/>
    <property type="evidence" value="ECO:0007669"/>
    <property type="project" value="TreeGrafter"/>
</dbReference>
<feature type="domain" description="Fumarylacetoacetase-like C-terminal" evidence="3">
    <location>
        <begin position="62"/>
        <end position="186"/>
    </location>
</feature>
<sequence>MSTFEYLVRFSVGDQTYYGELINTDGNKYTMQQLDVSLLTLSTPLGICLRLNYKGHAKEASDAKKVSTKNALDYVLGYTAGNNLSGRKFQLPEASGDQLSYAKSFDQFAPIGRVLITSQEVQGPQQMSRTNIIDMIWGVLEITVHLSSGIILRKVTVFIIDTPSGLFPEDVARVKNTAKYLQPGPVYDSYIPFDSII</sequence>